<protein>
    <submittedName>
        <fullName evidence="3">Uncharacterized protein LOC106168784</fullName>
    </submittedName>
</protein>
<name>A0A1S3J0T9_LINAN</name>
<keyword evidence="1" id="KW-0732">Signal</keyword>
<dbReference type="OrthoDB" id="10644419at2759"/>
<keyword evidence="2" id="KW-1185">Reference proteome</keyword>
<dbReference type="Proteomes" id="UP000085678">
    <property type="component" value="Unplaced"/>
</dbReference>
<dbReference type="AlphaFoldDB" id="A0A1S3J0T9"/>
<feature type="chain" id="PRO_5010189787" evidence="1">
    <location>
        <begin position="23"/>
        <end position="233"/>
    </location>
</feature>
<organism evidence="2 3">
    <name type="scientific">Lingula anatina</name>
    <name type="common">Brachiopod</name>
    <name type="synonym">Lingula unguis</name>
    <dbReference type="NCBI Taxonomy" id="7574"/>
    <lineage>
        <taxon>Eukaryota</taxon>
        <taxon>Metazoa</taxon>
        <taxon>Spiralia</taxon>
        <taxon>Lophotrochozoa</taxon>
        <taxon>Brachiopoda</taxon>
        <taxon>Linguliformea</taxon>
        <taxon>Lingulata</taxon>
        <taxon>Lingulida</taxon>
        <taxon>Linguloidea</taxon>
        <taxon>Lingulidae</taxon>
        <taxon>Lingula</taxon>
    </lineage>
</organism>
<feature type="signal peptide" evidence="1">
    <location>
        <begin position="1"/>
        <end position="22"/>
    </location>
</feature>
<evidence type="ECO:0000313" key="2">
    <source>
        <dbReference type="Proteomes" id="UP000085678"/>
    </source>
</evidence>
<accession>A0A1S3J0T9</accession>
<evidence type="ECO:0000313" key="3">
    <source>
        <dbReference type="RefSeq" id="XP_013403424.1"/>
    </source>
</evidence>
<reference evidence="3" key="1">
    <citation type="submission" date="2025-08" db="UniProtKB">
        <authorList>
            <consortium name="RefSeq"/>
        </authorList>
    </citation>
    <scope>IDENTIFICATION</scope>
    <source>
        <tissue evidence="3">Gonads</tissue>
    </source>
</reference>
<evidence type="ECO:0000256" key="1">
    <source>
        <dbReference type="SAM" id="SignalP"/>
    </source>
</evidence>
<dbReference type="GeneID" id="106168784"/>
<dbReference type="InParanoid" id="A0A1S3J0T9"/>
<dbReference type="RefSeq" id="XP_013403424.1">
    <property type="nucleotide sequence ID" value="XM_013547970.2"/>
</dbReference>
<dbReference type="KEGG" id="lak:106168784"/>
<gene>
    <name evidence="3" type="primary">LOC106168784</name>
</gene>
<proteinExistence type="predicted"/>
<sequence length="233" mass="26832">MVKLCSLVFFVWIAVVSNGVLAGKLDWVKVVKRPACKRFDVSVSIDCDRGLIKRPSNYWFKKLCDYCREGIKKYWSRKISYGGSTWKVNVYTVLKSRGDRKKIKLRYYKRKGWFFSSTRSHNSDILKMTVKYLAYKSNAALRFKRTCAHEIGHSFLKAARGLKYSWGHKGTSSIFGKIKSNAPSYPSRGEIDLMKYYKGSASNYYSRSIAAESDVKDLVFKVRDSYTTNSGKC</sequence>